<organism evidence="4 5">
    <name type="scientific">Sporanaerobacter acetigenes DSM 13106</name>
    <dbReference type="NCBI Taxonomy" id="1123281"/>
    <lineage>
        <taxon>Bacteria</taxon>
        <taxon>Bacillati</taxon>
        <taxon>Bacillota</taxon>
        <taxon>Tissierellia</taxon>
        <taxon>Tissierellales</taxon>
        <taxon>Sporanaerobacteraceae</taxon>
        <taxon>Sporanaerobacter</taxon>
    </lineage>
</organism>
<dbReference type="Gene3D" id="3.10.310.10">
    <property type="entry name" value="Diaminopimelate Epimerase, Chain A, domain 1"/>
    <property type="match status" value="2"/>
</dbReference>
<dbReference type="Proteomes" id="UP000184389">
    <property type="component" value="Unassembled WGS sequence"/>
</dbReference>
<dbReference type="PIRSF" id="PIRSF016184">
    <property type="entry name" value="PhzC_PhzF"/>
    <property type="match status" value="1"/>
</dbReference>
<dbReference type="GO" id="GO:0005737">
    <property type="term" value="C:cytoplasm"/>
    <property type="evidence" value="ECO:0007669"/>
    <property type="project" value="TreeGrafter"/>
</dbReference>
<evidence type="ECO:0000256" key="1">
    <source>
        <dbReference type="ARBA" id="ARBA00008270"/>
    </source>
</evidence>
<name>A0A1M5YTH2_9FIRM</name>
<evidence type="ECO:0000313" key="4">
    <source>
        <dbReference type="EMBL" id="SHI15372.1"/>
    </source>
</evidence>
<gene>
    <name evidence="4" type="ORF">SAMN02745180_02443</name>
</gene>
<keyword evidence="2" id="KW-0413">Isomerase</keyword>
<comment type="similarity">
    <text evidence="1">Belongs to the PhzF family.</text>
</comment>
<dbReference type="PANTHER" id="PTHR13774">
    <property type="entry name" value="PHENAZINE BIOSYNTHESIS PROTEIN"/>
    <property type="match status" value="1"/>
</dbReference>
<sequence length="298" mass="33544">MELNIYQVDAFTENLFGGNPAGVVPDAKNLTDIDMQNIAREMNLSETAFIEELDKDNFKVRFFTPRCEVDLCGHATIASFYLLAQKQYIIPIDSGIRKLYQETKAGKLSVEIYYKNCQVDKVFMEQGEPKSLGRIENIKPILESFRIGEEDLGIGTEFIYPEIISTGLPDIILPIKDKDILYNLSVDFEKLEKVSKKLSVIGVHAFYLPKDDSDVVYTRNFAPAVGINEEAATGTSNGALIYYLKKNRLLKKDEIISMQGETMNRPSAIYCSIKNINNKYIVKVGGKSKIVLEAIVNI</sequence>
<dbReference type="PANTHER" id="PTHR13774:SF39">
    <property type="entry name" value="BIOSYNTHESIS PROTEIN, PUTATIVE-RELATED"/>
    <property type="match status" value="1"/>
</dbReference>
<evidence type="ECO:0000256" key="2">
    <source>
        <dbReference type="ARBA" id="ARBA00023235"/>
    </source>
</evidence>
<feature type="active site" evidence="3">
    <location>
        <position position="46"/>
    </location>
</feature>
<dbReference type="NCBIfam" id="TIGR00654">
    <property type="entry name" value="PhzF_family"/>
    <property type="match status" value="1"/>
</dbReference>
<protein>
    <submittedName>
        <fullName evidence="4">Phenazine biosynthesis protein PhzF family</fullName>
    </submittedName>
</protein>
<dbReference type="GO" id="GO:0016853">
    <property type="term" value="F:isomerase activity"/>
    <property type="evidence" value="ECO:0007669"/>
    <property type="project" value="UniProtKB-KW"/>
</dbReference>
<reference evidence="4 5" key="1">
    <citation type="submission" date="2016-11" db="EMBL/GenBank/DDBJ databases">
        <authorList>
            <person name="Jaros S."/>
            <person name="Januszkiewicz K."/>
            <person name="Wedrychowicz H."/>
        </authorList>
    </citation>
    <scope>NUCLEOTIDE SEQUENCE [LARGE SCALE GENOMIC DNA]</scope>
    <source>
        <strain evidence="4 5">DSM 13106</strain>
    </source>
</reference>
<evidence type="ECO:0000256" key="3">
    <source>
        <dbReference type="PIRSR" id="PIRSR016184-1"/>
    </source>
</evidence>
<dbReference type="SUPFAM" id="SSF54506">
    <property type="entry name" value="Diaminopimelate epimerase-like"/>
    <property type="match status" value="1"/>
</dbReference>
<proteinExistence type="inferred from homology"/>
<accession>A0A1M5YTH2</accession>
<dbReference type="OrthoDB" id="9788221at2"/>
<dbReference type="STRING" id="1123281.SAMN02745180_02443"/>
<dbReference type="Pfam" id="PF02567">
    <property type="entry name" value="PhzC-PhzF"/>
    <property type="match status" value="1"/>
</dbReference>
<keyword evidence="5" id="KW-1185">Reference proteome</keyword>
<dbReference type="InterPro" id="IPR003719">
    <property type="entry name" value="Phenazine_PhzF-like"/>
</dbReference>
<evidence type="ECO:0000313" key="5">
    <source>
        <dbReference type="Proteomes" id="UP000184389"/>
    </source>
</evidence>
<dbReference type="RefSeq" id="WP_072745072.1">
    <property type="nucleotide sequence ID" value="NZ_FQXR01000015.1"/>
</dbReference>
<dbReference type="EMBL" id="FQXR01000015">
    <property type="protein sequence ID" value="SHI15372.1"/>
    <property type="molecule type" value="Genomic_DNA"/>
</dbReference>
<dbReference type="AlphaFoldDB" id="A0A1M5YTH2"/>